<evidence type="ECO:0000313" key="2">
    <source>
        <dbReference type="EMBL" id="SVC87589.1"/>
    </source>
</evidence>
<gene>
    <name evidence="2" type="ORF">METZ01_LOCUS340443</name>
</gene>
<keyword evidence="1" id="KW-0472">Membrane</keyword>
<protein>
    <submittedName>
        <fullName evidence="2">Uncharacterized protein</fullName>
    </submittedName>
</protein>
<accession>A0A382QPZ9</accession>
<name>A0A382QPZ9_9ZZZZ</name>
<proteinExistence type="predicted"/>
<evidence type="ECO:0000256" key="1">
    <source>
        <dbReference type="SAM" id="Phobius"/>
    </source>
</evidence>
<feature type="transmembrane region" description="Helical" evidence="1">
    <location>
        <begin position="6"/>
        <end position="24"/>
    </location>
</feature>
<sequence length="148" mass="17248">MKNRKFFEIIGLLSVVGSLIFVGLEINQNTTAVRGATQQAVSSQVAEMYRIGAENERMANLVSKAFQDISKTDISESDYVSLWMYQMMGFRRIENIYLQYKNGLLTKDAFSRIGMGIYRTKIVREIWDERRGDFEPDFVEFFEELRDN</sequence>
<keyword evidence="1" id="KW-0812">Transmembrane</keyword>
<keyword evidence="1" id="KW-1133">Transmembrane helix</keyword>
<organism evidence="2">
    <name type="scientific">marine metagenome</name>
    <dbReference type="NCBI Taxonomy" id="408172"/>
    <lineage>
        <taxon>unclassified sequences</taxon>
        <taxon>metagenomes</taxon>
        <taxon>ecological metagenomes</taxon>
    </lineage>
</organism>
<dbReference type="EMBL" id="UINC01116089">
    <property type="protein sequence ID" value="SVC87589.1"/>
    <property type="molecule type" value="Genomic_DNA"/>
</dbReference>
<reference evidence="2" key="1">
    <citation type="submission" date="2018-05" db="EMBL/GenBank/DDBJ databases">
        <authorList>
            <person name="Lanie J.A."/>
            <person name="Ng W.-L."/>
            <person name="Kazmierczak K.M."/>
            <person name="Andrzejewski T.M."/>
            <person name="Davidsen T.M."/>
            <person name="Wayne K.J."/>
            <person name="Tettelin H."/>
            <person name="Glass J.I."/>
            <person name="Rusch D."/>
            <person name="Podicherti R."/>
            <person name="Tsui H.-C.T."/>
            <person name="Winkler M.E."/>
        </authorList>
    </citation>
    <scope>NUCLEOTIDE SEQUENCE</scope>
</reference>
<dbReference type="AlphaFoldDB" id="A0A382QPZ9"/>